<dbReference type="SUPFAM" id="SSF51445">
    <property type="entry name" value="(Trans)glycosidases"/>
    <property type="match status" value="1"/>
</dbReference>
<dbReference type="PANTHER" id="PTHR42767:SF1">
    <property type="entry name" value="ENDO-BETA-1,6-GALACTANASE-LIKE DOMAIN-CONTAINING PROTEIN"/>
    <property type="match status" value="1"/>
</dbReference>
<evidence type="ECO:0000313" key="3">
    <source>
        <dbReference type="RefSeq" id="XP_033459227.1"/>
    </source>
</evidence>
<keyword evidence="3" id="KW-0378">Hydrolase</keyword>
<proteinExistence type="predicted"/>
<dbReference type="OrthoDB" id="2012278at2759"/>
<organism evidence="3">
    <name type="scientific">Dissoconium aciculare CBS 342.82</name>
    <dbReference type="NCBI Taxonomy" id="1314786"/>
    <lineage>
        <taxon>Eukaryota</taxon>
        <taxon>Fungi</taxon>
        <taxon>Dikarya</taxon>
        <taxon>Ascomycota</taxon>
        <taxon>Pezizomycotina</taxon>
        <taxon>Dothideomycetes</taxon>
        <taxon>Dothideomycetidae</taxon>
        <taxon>Mycosphaerellales</taxon>
        <taxon>Dissoconiaceae</taxon>
        <taxon>Dissoconium</taxon>
    </lineage>
</organism>
<dbReference type="PANTHER" id="PTHR42767">
    <property type="entry name" value="ENDO-BETA-1,6-GALACTANASE"/>
    <property type="match status" value="1"/>
</dbReference>
<name>A0A6J3M2E6_9PEZI</name>
<dbReference type="RefSeq" id="XP_033459227.1">
    <property type="nucleotide sequence ID" value="XM_033604990.1"/>
</dbReference>
<dbReference type="GeneID" id="54362790"/>
<reference evidence="3" key="1">
    <citation type="submission" date="2020-01" db="EMBL/GenBank/DDBJ databases">
        <authorList>
            <consortium name="DOE Joint Genome Institute"/>
            <person name="Haridas S."/>
            <person name="Albert R."/>
            <person name="Binder M."/>
            <person name="Bloem J."/>
            <person name="Labutti K."/>
            <person name="Salamov A."/>
            <person name="Andreopoulos B."/>
            <person name="Baker S.E."/>
            <person name="Barry K."/>
            <person name="Bills G."/>
            <person name="Bluhm B.H."/>
            <person name="Cannon C."/>
            <person name="Castanera R."/>
            <person name="Culley D.E."/>
            <person name="Daum C."/>
            <person name="Ezra D."/>
            <person name="Gonzalez J.B."/>
            <person name="Henrissat B."/>
            <person name="Kuo A."/>
            <person name="Liang C."/>
            <person name="Lipzen A."/>
            <person name="Lutzoni F."/>
            <person name="Magnuson J."/>
            <person name="Mondo S."/>
            <person name="Nolan M."/>
            <person name="Ohm R."/>
            <person name="Pangilinan J."/>
            <person name="Park H.-J."/>
            <person name="Ramirez L."/>
            <person name="Alfaro M."/>
            <person name="Sun H."/>
            <person name="Tritt A."/>
            <person name="Yoshinaga Y."/>
            <person name="Zwiers L.-H."/>
            <person name="Turgeon B.G."/>
            <person name="Goodwin S.B."/>
            <person name="Spatafora J.W."/>
            <person name="Crous P.W."/>
            <person name="Grigoriev I.V."/>
        </authorList>
    </citation>
    <scope>NUCLEOTIDE SEQUENCE</scope>
    <source>
        <strain evidence="3">CBS 342.82</strain>
    </source>
</reference>
<sequence>MLPSLAWTGIAIAAYGVPAVAAAAVTIDLTARQTLTSFGAAGAWWPNDLANFPVEKQAELADILFSPSGIWLSSYRYNLGSNGGSDTHDCYQPYRNIQSPALTNGTYDFSRDPAGRRFLEYAANHSVPSITFFLNSAPSFIASNQRSFGWDFTANATEAFADYIAKVLSHYTDQGIKISHVSPMNEPDYLHPAGDQEGMTVGPEKRAYIFEAIKRKLSTTSAKNVGVIGDETSQVNQARNTWSQWLPNSTETVAGLALHNYDFPLDSDLRALWTDIQSLTKGKTSPPVKFTEACCATSAGTGQAVFGSQYDPGMTNTLIVARQVWQYLTILQAESFDWWTAVSSLPCSPSVFGDTCYKSFNASSGFNDALVYIDGDYNRTGDYNFYTTKRTFLLKHLATFHRPGSVRHDVDHTNLPDGVFAIASKGPRPATQTSTLGKDGYWNIMFMNNGTTPQTIQLQVPDKANILTQIVETTPSDDWRTVPIIPNVLYFGTITVTLPAQSIRTVRFAKGI</sequence>
<dbReference type="Proteomes" id="UP000504637">
    <property type="component" value="Unplaced"/>
</dbReference>
<dbReference type="InterPro" id="IPR039743">
    <property type="entry name" value="6GAL/EXGAL"/>
</dbReference>
<gene>
    <name evidence="3" type="ORF">K489DRAFT_380935</name>
</gene>
<reference evidence="3" key="2">
    <citation type="submission" date="2020-04" db="EMBL/GenBank/DDBJ databases">
        <authorList>
            <consortium name="NCBI Genome Project"/>
        </authorList>
    </citation>
    <scope>NUCLEOTIDE SEQUENCE</scope>
    <source>
        <strain evidence="3">CBS 342.82</strain>
    </source>
</reference>
<dbReference type="Gene3D" id="3.20.20.80">
    <property type="entry name" value="Glycosidases"/>
    <property type="match status" value="1"/>
</dbReference>
<dbReference type="InterPro" id="IPR039514">
    <property type="entry name" value="6GAL-like"/>
</dbReference>
<dbReference type="GO" id="GO:0004553">
    <property type="term" value="F:hydrolase activity, hydrolyzing O-glycosyl compounds"/>
    <property type="evidence" value="ECO:0007669"/>
    <property type="project" value="InterPro"/>
</dbReference>
<dbReference type="AlphaFoldDB" id="A0A6J3M2E6"/>
<feature type="domain" description="Endo-beta-1,6-galactanase-like" evidence="1">
    <location>
        <begin position="25"/>
        <end position="236"/>
    </location>
</feature>
<protein>
    <submittedName>
        <fullName evidence="3">Glycoside hydrolase family 30 protein</fullName>
    </submittedName>
</protein>
<dbReference type="InterPro" id="IPR017853">
    <property type="entry name" value="GH"/>
</dbReference>
<dbReference type="Pfam" id="PF14587">
    <property type="entry name" value="Glyco_hydr_30_2"/>
    <property type="match status" value="1"/>
</dbReference>
<accession>A0A6J3M2E6</accession>
<evidence type="ECO:0000313" key="2">
    <source>
        <dbReference type="Proteomes" id="UP000504637"/>
    </source>
</evidence>
<reference evidence="3" key="3">
    <citation type="submission" date="2025-08" db="UniProtKB">
        <authorList>
            <consortium name="RefSeq"/>
        </authorList>
    </citation>
    <scope>IDENTIFICATION</scope>
    <source>
        <strain evidence="3">CBS 342.82</strain>
    </source>
</reference>
<evidence type="ECO:0000259" key="1">
    <source>
        <dbReference type="Pfam" id="PF14587"/>
    </source>
</evidence>
<keyword evidence="2" id="KW-1185">Reference proteome</keyword>